<dbReference type="EMBL" id="MDYQ01000061">
    <property type="protein sequence ID" value="PRP84502.1"/>
    <property type="molecule type" value="Genomic_DNA"/>
</dbReference>
<gene>
    <name evidence="2" type="ORF">PROFUN_05837</name>
</gene>
<evidence type="ECO:0008006" key="4">
    <source>
        <dbReference type="Google" id="ProtNLM"/>
    </source>
</evidence>
<keyword evidence="1" id="KW-0732">Signal</keyword>
<organism evidence="2 3">
    <name type="scientific">Planoprotostelium fungivorum</name>
    <dbReference type="NCBI Taxonomy" id="1890364"/>
    <lineage>
        <taxon>Eukaryota</taxon>
        <taxon>Amoebozoa</taxon>
        <taxon>Evosea</taxon>
        <taxon>Variosea</taxon>
        <taxon>Cavosteliida</taxon>
        <taxon>Cavosteliaceae</taxon>
        <taxon>Planoprotostelium</taxon>
    </lineage>
</organism>
<evidence type="ECO:0000256" key="1">
    <source>
        <dbReference type="SAM" id="SignalP"/>
    </source>
</evidence>
<feature type="signal peptide" evidence="1">
    <location>
        <begin position="1"/>
        <end position="18"/>
    </location>
</feature>
<comment type="caution">
    <text evidence="2">The sequence shown here is derived from an EMBL/GenBank/DDBJ whole genome shotgun (WGS) entry which is preliminary data.</text>
</comment>
<evidence type="ECO:0000313" key="2">
    <source>
        <dbReference type="EMBL" id="PRP84502.1"/>
    </source>
</evidence>
<protein>
    <recommendedName>
        <fullName evidence="4">FZ domain-containing protein</fullName>
    </recommendedName>
</protein>
<sequence length="167" mass="18493">MMMRLFFLLIVCHCLVDAQLSVTDALEMDLVQQCTGTVANYTGSFCFEDDGTPIVNYTYCDCYPLPASSGLLNTWIPTCGTNIIVSMQYNRLLSMDIGLVKSVKGDGCRSSLRRYVCYEVFKQHFPSTPPMNYVATCRSACSDVKNKCQISEECNSHPISGCTGSQV</sequence>
<feature type="chain" id="PRO_5015168788" description="FZ domain-containing protein" evidence="1">
    <location>
        <begin position="19"/>
        <end position="167"/>
    </location>
</feature>
<dbReference type="Proteomes" id="UP000241769">
    <property type="component" value="Unassembled WGS sequence"/>
</dbReference>
<accession>A0A2P6NKR4</accession>
<proteinExistence type="predicted"/>
<reference evidence="2 3" key="1">
    <citation type="journal article" date="2018" name="Genome Biol. Evol.">
        <title>Multiple Roots of Fruiting Body Formation in Amoebozoa.</title>
        <authorList>
            <person name="Hillmann F."/>
            <person name="Forbes G."/>
            <person name="Novohradska S."/>
            <person name="Ferling I."/>
            <person name="Riege K."/>
            <person name="Groth M."/>
            <person name="Westermann M."/>
            <person name="Marz M."/>
            <person name="Spaller T."/>
            <person name="Winckler T."/>
            <person name="Schaap P."/>
            <person name="Glockner G."/>
        </authorList>
    </citation>
    <scope>NUCLEOTIDE SEQUENCE [LARGE SCALE GENOMIC DNA]</scope>
    <source>
        <strain evidence="2 3">Jena</strain>
    </source>
</reference>
<keyword evidence="3" id="KW-1185">Reference proteome</keyword>
<evidence type="ECO:0000313" key="3">
    <source>
        <dbReference type="Proteomes" id="UP000241769"/>
    </source>
</evidence>
<dbReference type="InParanoid" id="A0A2P6NKR4"/>
<name>A0A2P6NKR4_9EUKA</name>
<dbReference type="AlphaFoldDB" id="A0A2P6NKR4"/>